<dbReference type="NCBIfam" id="TIGR03618">
    <property type="entry name" value="Rv1155_F420"/>
    <property type="match status" value="1"/>
</dbReference>
<feature type="domain" description="Pyridoxamine 5'-phosphate oxidase N-terminal" evidence="2">
    <location>
        <begin position="16"/>
        <end position="140"/>
    </location>
</feature>
<keyword evidence="4" id="KW-1185">Reference proteome</keyword>
<dbReference type="Pfam" id="PF01243">
    <property type="entry name" value="PNPOx_N"/>
    <property type="match status" value="1"/>
</dbReference>
<reference evidence="4" key="1">
    <citation type="submission" date="2020-09" db="EMBL/GenBank/DDBJ databases">
        <title>Whole genome shotgun sequence of Streptomyces cinnamonensis NBRC 15873.</title>
        <authorList>
            <person name="Komaki H."/>
            <person name="Tamura T."/>
        </authorList>
    </citation>
    <scope>NUCLEOTIDE SEQUENCE [LARGE SCALE GENOMIC DNA]</scope>
    <source>
        <strain evidence="4">NBRC 15873</strain>
    </source>
</reference>
<dbReference type="InterPro" id="IPR052019">
    <property type="entry name" value="F420H2_bilvrd_red/Heme_oxyg"/>
</dbReference>
<dbReference type="SUPFAM" id="SSF50475">
    <property type="entry name" value="FMN-binding split barrel"/>
    <property type="match status" value="1"/>
</dbReference>
<dbReference type="InterPro" id="IPR012349">
    <property type="entry name" value="Split_barrel_FMN-bd"/>
</dbReference>
<dbReference type="Proteomes" id="UP000660554">
    <property type="component" value="Unassembled WGS sequence"/>
</dbReference>
<evidence type="ECO:0000313" key="4">
    <source>
        <dbReference type="Proteomes" id="UP000660554"/>
    </source>
</evidence>
<accession>A0ABQ3NU63</accession>
<sequence>MQRSTTSLGLMTVELNETVRGLLDAPHPAVLSTINPDGSPQSSVIWVTRDGGDLLISTEQGRRKERNIVRDGRVGLTVFDLANPFLYAEIRGTATVTEDVGRAVAVRIAEEYMGPGAGKEYQDAPPEDVRVIVRITPTKVLGNAARQG</sequence>
<evidence type="ECO:0000259" key="2">
    <source>
        <dbReference type="Pfam" id="PF01243"/>
    </source>
</evidence>
<comment type="caution">
    <text evidence="3">The sequence shown here is derived from an EMBL/GenBank/DDBJ whole genome shotgun (WGS) entry which is preliminary data.</text>
</comment>
<dbReference type="EMBL" id="BNDV01000016">
    <property type="protein sequence ID" value="GHI16304.1"/>
    <property type="molecule type" value="Genomic_DNA"/>
</dbReference>
<organism evidence="3 4">
    <name type="scientific">Streptomyces virginiae</name>
    <name type="common">Streptomyces cinnamonensis</name>
    <dbReference type="NCBI Taxonomy" id="1961"/>
    <lineage>
        <taxon>Bacteria</taxon>
        <taxon>Bacillati</taxon>
        <taxon>Actinomycetota</taxon>
        <taxon>Actinomycetes</taxon>
        <taxon>Kitasatosporales</taxon>
        <taxon>Streptomycetaceae</taxon>
        <taxon>Streptomyces</taxon>
    </lineage>
</organism>
<proteinExistence type="predicted"/>
<dbReference type="PANTHER" id="PTHR35176:SF6">
    <property type="entry name" value="HEME OXYGENASE HI_0854-RELATED"/>
    <property type="match status" value="1"/>
</dbReference>
<evidence type="ECO:0000313" key="3">
    <source>
        <dbReference type="EMBL" id="GHI16304.1"/>
    </source>
</evidence>
<dbReference type="InterPro" id="IPR019920">
    <property type="entry name" value="F420-binding_dom_put"/>
</dbReference>
<evidence type="ECO:0000256" key="1">
    <source>
        <dbReference type="ARBA" id="ARBA00023002"/>
    </source>
</evidence>
<protein>
    <submittedName>
        <fullName evidence="3">PPOX class F420-dependent enzyme</fullName>
    </submittedName>
</protein>
<dbReference type="Gene3D" id="2.30.110.10">
    <property type="entry name" value="Electron Transport, Fmn-binding Protein, Chain A"/>
    <property type="match status" value="1"/>
</dbReference>
<name>A0ABQ3NU63_STRVG</name>
<dbReference type="PANTHER" id="PTHR35176">
    <property type="entry name" value="HEME OXYGENASE HI_0854-RELATED"/>
    <property type="match status" value="1"/>
</dbReference>
<keyword evidence="1" id="KW-0560">Oxidoreductase</keyword>
<gene>
    <name evidence="3" type="ORF">Scinn_57670</name>
</gene>
<dbReference type="InterPro" id="IPR011576">
    <property type="entry name" value="Pyridox_Oxase_N"/>
</dbReference>